<sequence length="74" mass="8259">MAEYHVIENEKIKGPTKSDHIGYTVVNATSLYSYVYGASCIVITTDHSQSAISWGRNKLLTHSYDTLCQAICNF</sequence>
<organism evidence="1 2">
    <name type="scientific">Ooceraea biroi</name>
    <name type="common">Clonal raider ant</name>
    <name type="synonym">Cerapachys biroi</name>
    <dbReference type="NCBI Taxonomy" id="2015173"/>
    <lineage>
        <taxon>Eukaryota</taxon>
        <taxon>Metazoa</taxon>
        <taxon>Ecdysozoa</taxon>
        <taxon>Arthropoda</taxon>
        <taxon>Hexapoda</taxon>
        <taxon>Insecta</taxon>
        <taxon>Pterygota</taxon>
        <taxon>Neoptera</taxon>
        <taxon>Endopterygota</taxon>
        <taxon>Hymenoptera</taxon>
        <taxon>Apocrita</taxon>
        <taxon>Aculeata</taxon>
        <taxon>Formicoidea</taxon>
        <taxon>Formicidae</taxon>
        <taxon>Dorylinae</taxon>
        <taxon>Ooceraea</taxon>
    </lineage>
</organism>
<protein>
    <submittedName>
        <fullName evidence="1">Uncharacterized protein</fullName>
    </submittedName>
</protein>
<dbReference type="EMBL" id="KK107262">
    <property type="protein sequence ID" value="EZA53920.1"/>
    <property type="molecule type" value="Genomic_DNA"/>
</dbReference>
<gene>
    <name evidence="1" type="ORF">X777_06623</name>
</gene>
<keyword evidence="2" id="KW-1185">Reference proteome</keyword>
<name>A0A026WCW9_OOCBI</name>
<accession>A0A026WCW9</accession>
<dbReference type="AlphaFoldDB" id="A0A026WCW9"/>
<evidence type="ECO:0000313" key="2">
    <source>
        <dbReference type="Proteomes" id="UP000053097"/>
    </source>
</evidence>
<dbReference type="Proteomes" id="UP000053097">
    <property type="component" value="Unassembled WGS sequence"/>
</dbReference>
<evidence type="ECO:0000313" key="1">
    <source>
        <dbReference type="EMBL" id="EZA53920.1"/>
    </source>
</evidence>
<proteinExistence type="predicted"/>
<reference evidence="1 2" key="1">
    <citation type="journal article" date="2014" name="Curr. Biol.">
        <title>The genome of the clonal raider ant Cerapachys biroi.</title>
        <authorList>
            <person name="Oxley P.R."/>
            <person name="Ji L."/>
            <person name="Fetter-Pruneda I."/>
            <person name="McKenzie S.K."/>
            <person name="Li C."/>
            <person name="Hu H."/>
            <person name="Zhang G."/>
            <person name="Kronauer D.J."/>
        </authorList>
    </citation>
    <scope>NUCLEOTIDE SEQUENCE [LARGE SCALE GENOMIC DNA]</scope>
</reference>